<comment type="caution">
    <text evidence="2">The sequence shown here is derived from an EMBL/GenBank/DDBJ whole genome shotgun (WGS) entry which is preliminary data.</text>
</comment>
<proteinExistence type="predicted"/>
<dbReference type="OrthoDB" id="2605868at2759"/>
<feature type="signal peptide" evidence="1">
    <location>
        <begin position="1"/>
        <end position="21"/>
    </location>
</feature>
<keyword evidence="1" id="KW-0732">Signal</keyword>
<sequence length="116" mass="12740">MMFTARFAILALLTFLAGANAERVVSCAERLHKGDVEYFLVSSVVRPVDANGFTVTVCTYVAFTSSSRKVTDGPGSYVDNQKGDEVTCEYSVRDFWTLSSSLFLFDTLTVIRIAAC</sequence>
<gene>
    <name evidence="2" type="ORF">EV702DRAFT_1144054</name>
</gene>
<feature type="chain" id="PRO_5040133561" evidence="1">
    <location>
        <begin position="22"/>
        <end position="116"/>
    </location>
</feature>
<organism evidence="2 3">
    <name type="scientific">Suillus placidus</name>
    <dbReference type="NCBI Taxonomy" id="48579"/>
    <lineage>
        <taxon>Eukaryota</taxon>
        <taxon>Fungi</taxon>
        <taxon>Dikarya</taxon>
        <taxon>Basidiomycota</taxon>
        <taxon>Agaricomycotina</taxon>
        <taxon>Agaricomycetes</taxon>
        <taxon>Agaricomycetidae</taxon>
        <taxon>Boletales</taxon>
        <taxon>Suillineae</taxon>
        <taxon>Suillaceae</taxon>
        <taxon>Suillus</taxon>
    </lineage>
</organism>
<name>A0A9P6ZJ51_9AGAM</name>
<evidence type="ECO:0000313" key="2">
    <source>
        <dbReference type="EMBL" id="KAG1768579.1"/>
    </source>
</evidence>
<dbReference type="AlphaFoldDB" id="A0A9P6ZJ51"/>
<keyword evidence="3" id="KW-1185">Reference proteome</keyword>
<accession>A0A9P6ZJ51</accession>
<evidence type="ECO:0000256" key="1">
    <source>
        <dbReference type="SAM" id="SignalP"/>
    </source>
</evidence>
<evidence type="ECO:0000313" key="3">
    <source>
        <dbReference type="Proteomes" id="UP000714275"/>
    </source>
</evidence>
<dbReference type="Proteomes" id="UP000714275">
    <property type="component" value="Unassembled WGS sequence"/>
</dbReference>
<dbReference type="EMBL" id="JABBWD010000078">
    <property type="protein sequence ID" value="KAG1768579.1"/>
    <property type="molecule type" value="Genomic_DNA"/>
</dbReference>
<reference evidence="2" key="1">
    <citation type="journal article" date="2020" name="New Phytol.">
        <title>Comparative genomics reveals dynamic genome evolution in host specialist ectomycorrhizal fungi.</title>
        <authorList>
            <person name="Lofgren L.A."/>
            <person name="Nguyen N.H."/>
            <person name="Vilgalys R."/>
            <person name="Ruytinx J."/>
            <person name="Liao H.L."/>
            <person name="Branco S."/>
            <person name="Kuo A."/>
            <person name="LaButti K."/>
            <person name="Lipzen A."/>
            <person name="Andreopoulos W."/>
            <person name="Pangilinan J."/>
            <person name="Riley R."/>
            <person name="Hundley H."/>
            <person name="Na H."/>
            <person name="Barry K."/>
            <person name="Grigoriev I.V."/>
            <person name="Stajich J.E."/>
            <person name="Kennedy P.G."/>
        </authorList>
    </citation>
    <scope>NUCLEOTIDE SEQUENCE</scope>
    <source>
        <strain evidence="2">DOB743</strain>
    </source>
</reference>
<protein>
    <submittedName>
        <fullName evidence="2">Uncharacterized protein</fullName>
    </submittedName>
</protein>